<evidence type="ECO:0000313" key="2">
    <source>
        <dbReference type="EMBL" id="SDF13349.1"/>
    </source>
</evidence>
<name>A0ABY0N9U3_9BACT</name>
<keyword evidence="3" id="KW-1185">Reference proteome</keyword>
<reference evidence="2 3" key="1">
    <citation type="submission" date="2016-10" db="EMBL/GenBank/DDBJ databases">
        <authorList>
            <person name="Varghese N."/>
            <person name="Submissions S."/>
        </authorList>
    </citation>
    <scope>NUCLEOTIDE SEQUENCE [LARGE SCALE GENOMIC DNA]</scope>
    <source>
        <strain evidence="2 3">DSM 2260</strain>
    </source>
</reference>
<comment type="caution">
    <text evidence="2">The sequence shown here is derived from an EMBL/GenBank/DDBJ whole genome shotgun (WGS) entry which is preliminary data.</text>
</comment>
<evidence type="ECO:0000313" key="3">
    <source>
        <dbReference type="Proteomes" id="UP000198717"/>
    </source>
</evidence>
<accession>A0ABY0N9U3</accession>
<protein>
    <recommendedName>
        <fullName evidence="4">Lipoprotein</fullName>
    </recommendedName>
</protein>
<gene>
    <name evidence="2" type="ORF">SAMN04488504_12127</name>
</gene>
<dbReference type="PROSITE" id="PS51257">
    <property type="entry name" value="PROKAR_LIPOPROTEIN"/>
    <property type="match status" value="1"/>
</dbReference>
<organism evidence="2 3">
    <name type="scientific">Myxococcus virescens</name>
    <dbReference type="NCBI Taxonomy" id="83456"/>
    <lineage>
        <taxon>Bacteria</taxon>
        <taxon>Pseudomonadati</taxon>
        <taxon>Myxococcota</taxon>
        <taxon>Myxococcia</taxon>
        <taxon>Myxococcales</taxon>
        <taxon>Cystobacterineae</taxon>
        <taxon>Myxococcaceae</taxon>
        <taxon>Myxococcus</taxon>
    </lineage>
</organism>
<keyword evidence="1" id="KW-0732">Signal</keyword>
<proteinExistence type="predicted"/>
<evidence type="ECO:0008006" key="4">
    <source>
        <dbReference type="Google" id="ProtNLM"/>
    </source>
</evidence>
<dbReference type="EMBL" id="FNAJ01000021">
    <property type="protein sequence ID" value="SDF13349.1"/>
    <property type="molecule type" value="Genomic_DNA"/>
</dbReference>
<evidence type="ECO:0000256" key="1">
    <source>
        <dbReference type="SAM" id="SignalP"/>
    </source>
</evidence>
<sequence>MKRLLASASLSVCVAMACTPDAIDFTGKTCEDARDCPRPYVCVAARPGEGRTCEVLGLPGVPDGGDAGPVPTWCEDIQAIMAASCVSSCHGADASDSGVTSFRLDYYAPEDGGIPGAHAMAARIQARAYVFQDMPPPWRPVPMPTAQERERIARWAREGAPLCADAGTEEVPGDGGVDGGL</sequence>
<feature type="chain" id="PRO_5046917641" description="Lipoprotein" evidence="1">
    <location>
        <begin position="18"/>
        <end position="181"/>
    </location>
</feature>
<dbReference type="Proteomes" id="UP000198717">
    <property type="component" value="Unassembled WGS sequence"/>
</dbReference>
<dbReference type="RefSeq" id="WP_090495043.1">
    <property type="nucleotide sequence ID" value="NZ_BJVY01000028.1"/>
</dbReference>
<feature type="signal peptide" evidence="1">
    <location>
        <begin position="1"/>
        <end position="17"/>
    </location>
</feature>